<dbReference type="Proteomes" id="UP000668068">
    <property type="component" value="Unassembled WGS sequence"/>
</dbReference>
<protein>
    <submittedName>
        <fullName evidence="1">Uncharacterized protein</fullName>
    </submittedName>
</protein>
<organism evidence="1 2">
    <name type="scientific">Clostridium perfringens</name>
    <dbReference type="NCBI Taxonomy" id="1502"/>
    <lineage>
        <taxon>Bacteria</taxon>
        <taxon>Bacillati</taxon>
        <taxon>Bacillota</taxon>
        <taxon>Clostridia</taxon>
        <taxon>Eubacteriales</taxon>
        <taxon>Clostridiaceae</taxon>
        <taxon>Clostridium</taxon>
    </lineage>
</organism>
<evidence type="ECO:0000313" key="1">
    <source>
        <dbReference type="EMBL" id="MBO3359492.1"/>
    </source>
</evidence>
<sequence>MGEDSIPKVPPYGCPYIKTNALDRIASKLDITTEELKDILDQEHCDIVEI</sequence>
<proteinExistence type="predicted"/>
<evidence type="ECO:0000313" key="2">
    <source>
        <dbReference type="Proteomes" id="UP000668068"/>
    </source>
</evidence>
<comment type="caution">
    <text evidence="1">The sequence shown here is derived from an EMBL/GenBank/DDBJ whole genome shotgun (WGS) entry which is preliminary data.</text>
</comment>
<gene>
    <name evidence="1" type="ORF">JJB47_11985</name>
</gene>
<dbReference type="RefSeq" id="WP_208340801.1">
    <property type="nucleotide sequence ID" value="NZ_JAENQO010000007.1"/>
</dbReference>
<dbReference type="EMBL" id="JAENQP010000007">
    <property type="protein sequence ID" value="MBO3359492.1"/>
    <property type="molecule type" value="Genomic_DNA"/>
</dbReference>
<name>A0AAW4IY18_CLOPF</name>
<accession>A0AAW4IY18</accession>
<dbReference type="AlphaFoldDB" id="A0AAW4IY18"/>
<reference evidence="1" key="1">
    <citation type="submission" date="2020-12" db="EMBL/GenBank/DDBJ databases">
        <title>Comparative genomics of Clostridium perfringens reveals patterns of host-associated phylogenetic clades and virulence factors.</title>
        <authorList>
            <person name="Smith A.H."/>
            <person name="Geier R."/>
        </authorList>
    </citation>
    <scope>NUCLEOTIDE SEQUENCE</scope>
    <source>
        <strain evidence="1">CHD30677R</strain>
    </source>
</reference>